<keyword evidence="3" id="KW-1185">Reference proteome</keyword>
<proteinExistence type="predicted"/>
<dbReference type="EMBL" id="ATLV01022992">
    <property type="status" value="NOT_ANNOTATED_CDS"/>
    <property type="molecule type" value="Genomic_DNA"/>
</dbReference>
<evidence type="ECO:0000313" key="3">
    <source>
        <dbReference type="Proteomes" id="UP000030765"/>
    </source>
</evidence>
<protein>
    <submittedName>
        <fullName evidence="1 2">1-deoxyxylulose-5-phosphate synthase</fullName>
    </submittedName>
</protein>
<dbReference type="Proteomes" id="UP000030765">
    <property type="component" value="Unassembled WGS sequence"/>
</dbReference>
<organism evidence="1">
    <name type="scientific">Anopheles sinensis</name>
    <name type="common">Mosquito</name>
    <dbReference type="NCBI Taxonomy" id="74873"/>
    <lineage>
        <taxon>Eukaryota</taxon>
        <taxon>Metazoa</taxon>
        <taxon>Ecdysozoa</taxon>
        <taxon>Arthropoda</taxon>
        <taxon>Hexapoda</taxon>
        <taxon>Insecta</taxon>
        <taxon>Pterygota</taxon>
        <taxon>Neoptera</taxon>
        <taxon>Endopterygota</taxon>
        <taxon>Diptera</taxon>
        <taxon>Nematocera</taxon>
        <taxon>Culicoidea</taxon>
        <taxon>Culicidae</taxon>
        <taxon>Anophelinae</taxon>
        <taxon>Anopheles</taxon>
    </lineage>
</organism>
<dbReference type="EnsemblMetazoa" id="ASIC016348-RA">
    <property type="protein sequence ID" value="ASIC016348-PA"/>
    <property type="gene ID" value="ASIC016348"/>
</dbReference>
<evidence type="ECO:0000313" key="2">
    <source>
        <dbReference type="EnsemblMetazoa" id="ASIC016348-PA"/>
    </source>
</evidence>
<dbReference type="EMBL" id="KE525339">
    <property type="protein sequence ID" value="KFB48228.1"/>
    <property type="molecule type" value="Genomic_DNA"/>
</dbReference>
<dbReference type="VEuPathDB" id="VectorBase:ASIC016348"/>
<sequence>MLAETARRGPGMARDYPRAYSDLCFNQSISFILMTGPRVGGRNPSLMIINLYQRAALPDSEEVLGASGQRCTVCVSP</sequence>
<name>A0A084WDD4_ANOSI</name>
<reference evidence="2" key="2">
    <citation type="submission" date="2020-05" db="UniProtKB">
        <authorList>
            <consortium name="EnsemblMetazoa"/>
        </authorList>
    </citation>
    <scope>IDENTIFICATION</scope>
</reference>
<dbReference type="AlphaFoldDB" id="A0A084WDD4"/>
<gene>
    <name evidence="1" type="ORF">ZHAS_00016348</name>
</gene>
<accession>A0A084WDD4</accession>
<reference evidence="1 3" key="1">
    <citation type="journal article" date="2014" name="BMC Genomics">
        <title>Genome sequence of Anopheles sinensis provides insight into genetics basis of mosquito competence for malaria parasites.</title>
        <authorList>
            <person name="Zhou D."/>
            <person name="Zhang D."/>
            <person name="Ding G."/>
            <person name="Shi L."/>
            <person name="Hou Q."/>
            <person name="Ye Y."/>
            <person name="Xu Y."/>
            <person name="Zhou H."/>
            <person name="Xiong C."/>
            <person name="Li S."/>
            <person name="Yu J."/>
            <person name="Hong S."/>
            <person name="Yu X."/>
            <person name="Zou P."/>
            <person name="Chen C."/>
            <person name="Chang X."/>
            <person name="Wang W."/>
            <person name="Lv Y."/>
            <person name="Sun Y."/>
            <person name="Ma L."/>
            <person name="Shen B."/>
            <person name="Zhu C."/>
        </authorList>
    </citation>
    <scope>NUCLEOTIDE SEQUENCE [LARGE SCALE GENOMIC DNA]</scope>
</reference>
<evidence type="ECO:0000313" key="1">
    <source>
        <dbReference type="EMBL" id="KFB48228.1"/>
    </source>
</evidence>